<feature type="compositionally biased region" description="Polar residues" evidence="1">
    <location>
        <begin position="176"/>
        <end position="190"/>
    </location>
</feature>
<keyword evidence="3" id="KW-1185">Reference proteome</keyword>
<evidence type="ECO:0000256" key="1">
    <source>
        <dbReference type="SAM" id="MobiDB-lite"/>
    </source>
</evidence>
<sequence length="250" mass="26282">MAMTATRNTGPSTNASASSSRFARAVSTLLSPFSNPHSSSRSASRPSSLAVPNTAATERPRRVSEATLAKAGSRSRTSWHAFRSVVSLNHLNEHDDERRAAEAQAERQRLTSSMNEDLALALAGPSGQRHSSFGSASSSGALDMLPVPAGKDSPSSSSSSRSLPAALRTKLKRTRSTNSLAVSTTASRSTPGGAPPRIALADFGFERDGPPTPPPLPAADVPRIELHLVDTALEGLDFDKKKDETRTNGL</sequence>
<evidence type="ECO:0000313" key="2">
    <source>
        <dbReference type="EMBL" id="RSH78412.1"/>
    </source>
</evidence>
<accession>A0A427XHV1</accession>
<feature type="compositionally biased region" description="Low complexity" evidence="1">
    <location>
        <begin position="153"/>
        <end position="168"/>
    </location>
</feature>
<organism evidence="2 3">
    <name type="scientific">Apiotrichum porosum</name>
    <dbReference type="NCBI Taxonomy" id="105984"/>
    <lineage>
        <taxon>Eukaryota</taxon>
        <taxon>Fungi</taxon>
        <taxon>Dikarya</taxon>
        <taxon>Basidiomycota</taxon>
        <taxon>Agaricomycotina</taxon>
        <taxon>Tremellomycetes</taxon>
        <taxon>Trichosporonales</taxon>
        <taxon>Trichosporonaceae</taxon>
        <taxon>Apiotrichum</taxon>
    </lineage>
</organism>
<gene>
    <name evidence="2" type="ORF">EHS24_002137</name>
</gene>
<name>A0A427XHV1_9TREE</name>
<feature type="region of interest" description="Disordered" evidence="1">
    <location>
        <begin position="144"/>
        <end position="220"/>
    </location>
</feature>
<comment type="caution">
    <text evidence="2">The sequence shown here is derived from an EMBL/GenBank/DDBJ whole genome shotgun (WGS) entry which is preliminary data.</text>
</comment>
<proteinExistence type="predicted"/>
<dbReference type="GeneID" id="39586680"/>
<feature type="region of interest" description="Disordered" evidence="1">
    <location>
        <begin position="1"/>
        <end position="74"/>
    </location>
</feature>
<evidence type="ECO:0000313" key="3">
    <source>
        <dbReference type="Proteomes" id="UP000279236"/>
    </source>
</evidence>
<dbReference type="RefSeq" id="XP_028473559.1">
    <property type="nucleotide sequence ID" value="XM_028617881.1"/>
</dbReference>
<protein>
    <submittedName>
        <fullName evidence="2">Uncharacterized protein</fullName>
    </submittedName>
</protein>
<dbReference type="AlphaFoldDB" id="A0A427XHV1"/>
<reference evidence="2 3" key="1">
    <citation type="submission" date="2018-11" db="EMBL/GenBank/DDBJ databases">
        <title>Genome sequence of Apiotrichum porosum DSM 27194.</title>
        <authorList>
            <person name="Aliyu H."/>
            <person name="Gorte O."/>
            <person name="Ochsenreither K."/>
        </authorList>
    </citation>
    <scope>NUCLEOTIDE SEQUENCE [LARGE SCALE GENOMIC DNA]</scope>
    <source>
        <strain evidence="2 3">DSM 27194</strain>
    </source>
</reference>
<feature type="compositionally biased region" description="Low complexity" evidence="1">
    <location>
        <begin position="15"/>
        <end position="48"/>
    </location>
</feature>
<feature type="compositionally biased region" description="Polar residues" evidence="1">
    <location>
        <begin position="1"/>
        <end position="14"/>
    </location>
</feature>
<dbReference type="Proteomes" id="UP000279236">
    <property type="component" value="Unassembled WGS sequence"/>
</dbReference>
<dbReference type="EMBL" id="RSCE01000012">
    <property type="protein sequence ID" value="RSH78412.1"/>
    <property type="molecule type" value="Genomic_DNA"/>
</dbReference>